<evidence type="ECO:0000313" key="5">
    <source>
        <dbReference type="Proteomes" id="UP000266723"/>
    </source>
</evidence>
<evidence type="ECO:0000256" key="1">
    <source>
        <dbReference type="SAM" id="MobiDB-lite"/>
    </source>
</evidence>
<dbReference type="SMART" id="SM00220">
    <property type="entry name" value="S_TKc"/>
    <property type="match status" value="1"/>
</dbReference>
<keyword evidence="2" id="KW-1133">Transmembrane helix</keyword>
<dbReference type="PROSITE" id="PS00108">
    <property type="entry name" value="PROTEIN_KINASE_ST"/>
    <property type="match status" value="1"/>
</dbReference>
<sequence length="638" mass="71819">MTDICYEDEASWSSRRRRIGVHRCRISPSEMHQTAAAAVEDKEVVYKRNKQEENDIMNCASPPSRSSPDSEAGESVLLDVEVTRDDVDAGVIAVIPSKKTVRETDPRPRYGAASVCGRRRDMEDAVAIHPSFVRKQTEFYREKWHYFGVYDGHGCSHRSGLYGRWYGPPVRTTCPIFVHCPIFPLDCPDIFMACPRPYMAVLNALALHHTAIFSQTPPKPSHDQSKACPIIVQALFSLQFNINELKLKSCIVHARPMKTTSHSSLSKKVAIGVTSAGIALLLMVFIAYISLRWFRKRKKNQQTSDPTSSALEVFHEKISYAYLRNATDGFSSSNLIGSGSFGTVFKALLPRENKVVAVRVLNLQRRGAMKSFMRECESLKDIRHRNLVKLLTACSSIDFQGNDFRALIYEFMPNGSLDMWLHPEEVKEIRRPSRTLTLFERLNIAIDVIYVLDYLHVYCHEPLAHCDLKPSNVLLDDDLNGHISDFGIARLLMKFDQESLFNHLSSAGVRGTIGYAAPEYGMGGQPSMHGDVYSFGVLLLEIFTGKRPTNELFEGNVTLQNYTKLALPERVLDIADSSILNSGLRVGFPLGECLTLVLEVGLKCCEESPKNRLTTSGARKELILIKERFFKATRTARR</sequence>
<dbReference type="EMBL" id="QGKV02000649">
    <property type="protein sequence ID" value="KAF3579334.1"/>
    <property type="molecule type" value="Genomic_DNA"/>
</dbReference>
<dbReference type="Gene3D" id="1.10.510.10">
    <property type="entry name" value="Transferase(Phosphotransferase) domain 1"/>
    <property type="match status" value="1"/>
</dbReference>
<dbReference type="PROSITE" id="PS50011">
    <property type="entry name" value="PROTEIN_KINASE_DOM"/>
    <property type="match status" value="1"/>
</dbReference>
<gene>
    <name evidence="4" type="ORF">DY000_02029465</name>
</gene>
<proteinExistence type="predicted"/>
<evidence type="ECO:0000259" key="3">
    <source>
        <dbReference type="PROSITE" id="PS50011"/>
    </source>
</evidence>
<dbReference type="InterPro" id="IPR011009">
    <property type="entry name" value="Kinase-like_dom_sf"/>
</dbReference>
<keyword evidence="2" id="KW-0812">Transmembrane</keyword>
<feature type="region of interest" description="Disordered" evidence="1">
    <location>
        <begin position="52"/>
        <end position="74"/>
    </location>
</feature>
<comment type="caution">
    <text evidence="4">The sequence shown here is derived from an EMBL/GenBank/DDBJ whole genome shotgun (WGS) entry which is preliminary data.</text>
</comment>
<feature type="domain" description="Protein kinase" evidence="3">
    <location>
        <begin position="330"/>
        <end position="630"/>
    </location>
</feature>
<dbReference type="PANTHER" id="PTHR48055">
    <property type="entry name" value="LEUCINE-RICH REPEAT RECEPTOR PROTEIN KINASE EMS1"/>
    <property type="match status" value="1"/>
</dbReference>
<dbReference type="PANTHER" id="PTHR48055:SF55">
    <property type="entry name" value="PROTEIN KINASE DOMAIN-CONTAINING PROTEIN"/>
    <property type="match status" value="1"/>
</dbReference>
<dbReference type="PROSITE" id="PS01032">
    <property type="entry name" value="PPM_1"/>
    <property type="match status" value="1"/>
</dbReference>
<name>A0ABQ7DML9_BRACR</name>
<dbReference type="Pfam" id="PF00069">
    <property type="entry name" value="Pkinase"/>
    <property type="match status" value="1"/>
</dbReference>
<keyword evidence="2" id="KW-0472">Membrane</keyword>
<dbReference type="InterPro" id="IPR008271">
    <property type="entry name" value="Ser/Thr_kinase_AS"/>
</dbReference>
<organism evidence="4 5">
    <name type="scientific">Brassica cretica</name>
    <name type="common">Mustard</name>
    <dbReference type="NCBI Taxonomy" id="69181"/>
    <lineage>
        <taxon>Eukaryota</taxon>
        <taxon>Viridiplantae</taxon>
        <taxon>Streptophyta</taxon>
        <taxon>Embryophyta</taxon>
        <taxon>Tracheophyta</taxon>
        <taxon>Spermatophyta</taxon>
        <taxon>Magnoliopsida</taxon>
        <taxon>eudicotyledons</taxon>
        <taxon>Gunneridae</taxon>
        <taxon>Pentapetalae</taxon>
        <taxon>rosids</taxon>
        <taxon>malvids</taxon>
        <taxon>Brassicales</taxon>
        <taxon>Brassicaceae</taxon>
        <taxon>Brassiceae</taxon>
        <taxon>Brassica</taxon>
    </lineage>
</organism>
<dbReference type="Proteomes" id="UP000266723">
    <property type="component" value="Unassembled WGS sequence"/>
</dbReference>
<keyword evidence="5" id="KW-1185">Reference proteome</keyword>
<dbReference type="Gene3D" id="3.30.200.20">
    <property type="entry name" value="Phosphorylase Kinase, domain 1"/>
    <property type="match status" value="1"/>
</dbReference>
<dbReference type="InterPro" id="IPR051564">
    <property type="entry name" value="LRR_receptor-like_kinase"/>
</dbReference>
<dbReference type="SUPFAM" id="SSF56112">
    <property type="entry name" value="Protein kinase-like (PK-like)"/>
    <property type="match status" value="1"/>
</dbReference>
<evidence type="ECO:0000313" key="4">
    <source>
        <dbReference type="EMBL" id="KAF3579334.1"/>
    </source>
</evidence>
<protein>
    <recommendedName>
        <fullName evidence="3">Protein kinase domain-containing protein</fullName>
    </recommendedName>
</protein>
<dbReference type="Gene3D" id="3.60.40.10">
    <property type="entry name" value="PPM-type phosphatase domain"/>
    <property type="match status" value="1"/>
</dbReference>
<dbReference type="SUPFAM" id="SSF81606">
    <property type="entry name" value="PP2C-like"/>
    <property type="match status" value="1"/>
</dbReference>
<dbReference type="InterPro" id="IPR000719">
    <property type="entry name" value="Prot_kinase_dom"/>
</dbReference>
<feature type="transmembrane region" description="Helical" evidence="2">
    <location>
        <begin position="269"/>
        <end position="291"/>
    </location>
</feature>
<evidence type="ECO:0000256" key="2">
    <source>
        <dbReference type="SAM" id="Phobius"/>
    </source>
</evidence>
<dbReference type="InterPro" id="IPR000222">
    <property type="entry name" value="PP2C_BS"/>
</dbReference>
<dbReference type="InterPro" id="IPR036457">
    <property type="entry name" value="PPM-type-like_dom_sf"/>
</dbReference>
<accession>A0ABQ7DML9</accession>
<reference evidence="4 5" key="1">
    <citation type="journal article" date="2020" name="BMC Genomics">
        <title>Intraspecific diversification of the crop wild relative Brassica cretica Lam. using demographic model selection.</title>
        <authorList>
            <person name="Kioukis A."/>
            <person name="Michalopoulou V.A."/>
            <person name="Briers L."/>
            <person name="Pirintsos S."/>
            <person name="Studholme D.J."/>
            <person name="Pavlidis P."/>
            <person name="Sarris P.F."/>
        </authorList>
    </citation>
    <scope>NUCLEOTIDE SEQUENCE [LARGE SCALE GENOMIC DNA]</scope>
    <source>
        <strain evidence="5">cv. PFS-1207/04</strain>
    </source>
</reference>